<feature type="region of interest" description="Disordered" evidence="1">
    <location>
        <begin position="49"/>
        <end position="182"/>
    </location>
</feature>
<feature type="compositionally biased region" description="Low complexity" evidence="1">
    <location>
        <begin position="428"/>
        <end position="450"/>
    </location>
</feature>
<proteinExistence type="predicted"/>
<dbReference type="EMBL" id="AXCN02001076">
    <property type="status" value="NOT_ANNOTATED_CDS"/>
    <property type="molecule type" value="Genomic_DNA"/>
</dbReference>
<accession>A0A182QZP8</accession>
<dbReference type="VEuPathDB" id="VectorBase:AFAF020099"/>
<reference evidence="3" key="2">
    <citation type="submission" date="2020-05" db="UniProtKB">
        <authorList>
            <consortium name="EnsemblMetazoa"/>
        </authorList>
    </citation>
    <scope>IDENTIFICATION</scope>
    <source>
        <strain evidence="3">FAR1</strain>
    </source>
</reference>
<keyword evidence="4" id="KW-1185">Reference proteome</keyword>
<protein>
    <recommendedName>
        <fullName evidence="2">Mutator-like transposase domain-containing protein</fullName>
    </recommendedName>
</protein>
<evidence type="ECO:0000256" key="1">
    <source>
        <dbReference type="SAM" id="MobiDB-lite"/>
    </source>
</evidence>
<feature type="compositionally biased region" description="Low complexity" evidence="1">
    <location>
        <begin position="73"/>
        <end position="95"/>
    </location>
</feature>
<dbReference type="InterPro" id="IPR049012">
    <property type="entry name" value="Mutator_transp_dom"/>
</dbReference>
<evidence type="ECO:0000313" key="3">
    <source>
        <dbReference type="EnsemblMetazoa" id="AFAF020099-PA"/>
    </source>
</evidence>
<evidence type="ECO:0000313" key="4">
    <source>
        <dbReference type="Proteomes" id="UP000075886"/>
    </source>
</evidence>
<sequence>MMTRRKSVHESAVQAQLLLQERSVEEQMGAIATGIANILAPSAVAQYGHGSTPNGTTGAGTPPSQSNTSKPPSTGSEAKKGSSSSSQSGATVTASLAASSCNVTPKASSTNRSKTPRIAKRSAPSVDGTQPGAAGSMMGTGTTQNTGTGAANTNHGAGLGAVATSTPCPNPVQQTLAQNGMDPDEIPKFKGYRIIEIDHFLQWAAYSQFMHSKHCPGGLLKPYQEYISGCYSTFAMKCSKCSAIITRSSENYIHHNKLMNRLVKGTVQLGKDYDEMQQFMESLEVPFVTREEFQSIRGQVSSSLEDQSSLQRAVEELERASSVSSKRKRHGSCKYHYEVLKVYLNKKMKKMEENLQLSVNDSVALAVNAHLKNVSHVQLVPNVLTNTSSTNCTGIGTVNGSIATTSNSIGNLAIGTINVQSTGPLAGTTLNGSNGSTSSNGSSGMYSNTSQLTASSNNSNTRSGPGTLTLLPDPTIGGSLPTGGRLPPGSREPHH</sequence>
<feature type="compositionally biased region" description="Polar residues" evidence="1">
    <location>
        <begin position="96"/>
        <end position="113"/>
    </location>
</feature>
<feature type="compositionally biased region" description="Low complexity" evidence="1">
    <location>
        <begin position="50"/>
        <end position="63"/>
    </location>
</feature>
<name>A0A182QZP8_9DIPT</name>
<feature type="domain" description="Mutator-like transposase" evidence="2">
    <location>
        <begin position="191"/>
        <end position="329"/>
    </location>
</feature>
<dbReference type="AlphaFoldDB" id="A0A182QZP8"/>
<dbReference type="Proteomes" id="UP000075886">
    <property type="component" value="Unassembled WGS sequence"/>
</dbReference>
<feature type="compositionally biased region" description="Polar residues" evidence="1">
    <location>
        <begin position="163"/>
        <end position="178"/>
    </location>
</feature>
<organism evidence="3 4">
    <name type="scientific">Anopheles farauti</name>
    <dbReference type="NCBI Taxonomy" id="69004"/>
    <lineage>
        <taxon>Eukaryota</taxon>
        <taxon>Metazoa</taxon>
        <taxon>Ecdysozoa</taxon>
        <taxon>Arthropoda</taxon>
        <taxon>Hexapoda</taxon>
        <taxon>Insecta</taxon>
        <taxon>Pterygota</taxon>
        <taxon>Neoptera</taxon>
        <taxon>Endopterygota</taxon>
        <taxon>Diptera</taxon>
        <taxon>Nematocera</taxon>
        <taxon>Culicoidea</taxon>
        <taxon>Culicidae</taxon>
        <taxon>Anophelinae</taxon>
        <taxon>Anopheles</taxon>
    </lineage>
</organism>
<dbReference type="EnsemblMetazoa" id="AFAF020099-RA">
    <property type="protein sequence ID" value="AFAF020099-PA"/>
    <property type="gene ID" value="AFAF020099"/>
</dbReference>
<feature type="compositionally biased region" description="Low complexity" evidence="1">
    <location>
        <begin position="132"/>
        <end position="156"/>
    </location>
</feature>
<evidence type="ECO:0000259" key="2">
    <source>
        <dbReference type="Pfam" id="PF20700"/>
    </source>
</evidence>
<feature type="region of interest" description="Disordered" evidence="1">
    <location>
        <begin position="428"/>
        <end position="495"/>
    </location>
</feature>
<reference evidence="4" key="1">
    <citation type="submission" date="2014-01" db="EMBL/GenBank/DDBJ databases">
        <title>The Genome Sequence of Anopheles farauti FAR1 (V2).</title>
        <authorList>
            <consortium name="The Broad Institute Genomics Platform"/>
            <person name="Neafsey D.E."/>
            <person name="Besansky N."/>
            <person name="Howell P."/>
            <person name="Walton C."/>
            <person name="Young S.K."/>
            <person name="Zeng Q."/>
            <person name="Gargeya S."/>
            <person name="Fitzgerald M."/>
            <person name="Haas B."/>
            <person name="Abouelleil A."/>
            <person name="Allen A.W."/>
            <person name="Alvarado L."/>
            <person name="Arachchi H.M."/>
            <person name="Berlin A.M."/>
            <person name="Chapman S.B."/>
            <person name="Gainer-Dewar J."/>
            <person name="Goldberg J."/>
            <person name="Griggs A."/>
            <person name="Gujja S."/>
            <person name="Hansen M."/>
            <person name="Howarth C."/>
            <person name="Imamovic A."/>
            <person name="Ireland A."/>
            <person name="Larimer J."/>
            <person name="McCowan C."/>
            <person name="Murphy C."/>
            <person name="Pearson M."/>
            <person name="Poon T.W."/>
            <person name="Priest M."/>
            <person name="Roberts A."/>
            <person name="Saif S."/>
            <person name="Shea T."/>
            <person name="Sisk P."/>
            <person name="Sykes S."/>
            <person name="Wortman J."/>
            <person name="Nusbaum C."/>
            <person name="Birren B."/>
        </authorList>
    </citation>
    <scope>NUCLEOTIDE SEQUENCE [LARGE SCALE GENOMIC DNA]</scope>
    <source>
        <strain evidence="4">FAR1</strain>
    </source>
</reference>
<dbReference type="Pfam" id="PF20700">
    <property type="entry name" value="Mutator"/>
    <property type="match status" value="1"/>
</dbReference>
<feature type="compositionally biased region" description="Polar residues" evidence="1">
    <location>
        <begin position="451"/>
        <end position="466"/>
    </location>
</feature>